<name>A0A4Q9MJM9_9APHY</name>
<dbReference type="Gene3D" id="2.60.120.200">
    <property type="match status" value="1"/>
</dbReference>
<dbReference type="Pfam" id="PF26113">
    <property type="entry name" value="GH16_XgeA"/>
    <property type="match status" value="1"/>
</dbReference>
<dbReference type="SUPFAM" id="SSF49899">
    <property type="entry name" value="Concanavalin A-like lectins/glucanases"/>
    <property type="match status" value="1"/>
</dbReference>
<gene>
    <name evidence="4" type="ORF">BD311DRAFT_807576</name>
</gene>
<organism evidence="4">
    <name type="scientific">Dichomitus squalens</name>
    <dbReference type="NCBI Taxonomy" id="114155"/>
    <lineage>
        <taxon>Eukaryota</taxon>
        <taxon>Fungi</taxon>
        <taxon>Dikarya</taxon>
        <taxon>Basidiomycota</taxon>
        <taxon>Agaricomycotina</taxon>
        <taxon>Agaricomycetes</taxon>
        <taxon>Polyporales</taxon>
        <taxon>Polyporaceae</taxon>
        <taxon>Dichomitus</taxon>
    </lineage>
</organism>
<evidence type="ECO:0000259" key="3">
    <source>
        <dbReference type="PROSITE" id="PS51762"/>
    </source>
</evidence>
<protein>
    <submittedName>
        <fullName evidence="4">2 beta-glucanase</fullName>
    </submittedName>
</protein>
<accession>A0A4Q9MJM9</accession>
<sequence>MYALQSLLILASLGVSAFGATYSQSDSHTGTGFLKSFTHEAISDPTHGRVNYVDQSTALAKNLTFASGDTFIIRADHTTTLSSSGPGRDSVRLQSNKQYTTHVTIWNIRHMPQGCGTWPAVWEVGADWPNNGEVDILEGVNDQSPNQATLHTSSGCSMPSSRDQSGNSVGNNCDTASTNNAGCGVQVTQSNSYGPSFNSNGGGWYAMERTDTEVKVWFWPRNGNVPSDVANGETTIDTDGWGQPFAYFPDTDCDINSHFGPQNLIINLTFCGDWAGAVFDSDNCPGDCATYVNENPAAFTNAYFDIAWLKIYE</sequence>
<evidence type="ECO:0000313" key="4">
    <source>
        <dbReference type="EMBL" id="TBU27615.1"/>
    </source>
</evidence>
<dbReference type="PROSITE" id="PS51762">
    <property type="entry name" value="GH16_2"/>
    <property type="match status" value="1"/>
</dbReference>
<evidence type="ECO:0000256" key="1">
    <source>
        <dbReference type="SAM" id="MobiDB-lite"/>
    </source>
</evidence>
<proteinExistence type="predicted"/>
<dbReference type="OrthoDB" id="192832at2759"/>
<evidence type="ECO:0000256" key="2">
    <source>
        <dbReference type="SAM" id="SignalP"/>
    </source>
</evidence>
<dbReference type="InterPro" id="IPR050546">
    <property type="entry name" value="Glycosyl_Hydrlase_16"/>
</dbReference>
<dbReference type="EMBL" id="ML143430">
    <property type="protein sequence ID" value="TBU27615.1"/>
    <property type="molecule type" value="Genomic_DNA"/>
</dbReference>
<feature type="region of interest" description="Disordered" evidence="1">
    <location>
        <begin position="143"/>
        <end position="173"/>
    </location>
</feature>
<feature type="domain" description="GH16" evidence="3">
    <location>
        <begin position="15"/>
        <end position="283"/>
    </location>
</feature>
<dbReference type="InterPro" id="IPR013320">
    <property type="entry name" value="ConA-like_dom_sf"/>
</dbReference>
<dbReference type="GO" id="GO:0009251">
    <property type="term" value="P:glucan catabolic process"/>
    <property type="evidence" value="ECO:0007669"/>
    <property type="project" value="TreeGrafter"/>
</dbReference>
<dbReference type="CDD" id="cd02181">
    <property type="entry name" value="GH16_fungal_Lam16A_glucanase"/>
    <property type="match status" value="1"/>
</dbReference>
<keyword evidence="2" id="KW-0732">Signal</keyword>
<dbReference type="Proteomes" id="UP000292957">
    <property type="component" value="Unassembled WGS sequence"/>
</dbReference>
<dbReference type="GO" id="GO:0004553">
    <property type="term" value="F:hydrolase activity, hydrolyzing O-glycosyl compounds"/>
    <property type="evidence" value="ECO:0007669"/>
    <property type="project" value="InterPro"/>
</dbReference>
<dbReference type="PANTHER" id="PTHR10963">
    <property type="entry name" value="GLYCOSYL HYDROLASE-RELATED"/>
    <property type="match status" value="1"/>
</dbReference>
<dbReference type="PANTHER" id="PTHR10963:SF24">
    <property type="entry name" value="GLYCOSIDASE C21B10.07-RELATED"/>
    <property type="match status" value="1"/>
</dbReference>
<dbReference type="AlphaFoldDB" id="A0A4Q9MJM9"/>
<reference evidence="4" key="1">
    <citation type="submission" date="2019-01" db="EMBL/GenBank/DDBJ databases">
        <title>Draft genome sequences of three monokaryotic isolates of the white-rot basidiomycete fungus Dichomitus squalens.</title>
        <authorList>
            <consortium name="DOE Joint Genome Institute"/>
            <person name="Lopez S.C."/>
            <person name="Andreopoulos B."/>
            <person name="Pangilinan J."/>
            <person name="Lipzen A."/>
            <person name="Riley R."/>
            <person name="Ahrendt S."/>
            <person name="Ng V."/>
            <person name="Barry K."/>
            <person name="Daum C."/>
            <person name="Grigoriev I.V."/>
            <person name="Hilden K.S."/>
            <person name="Makela M.R."/>
            <person name="de Vries R.P."/>
        </authorList>
    </citation>
    <scope>NUCLEOTIDE SEQUENCE [LARGE SCALE GENOMIC DNA]</scope>
    <source>
        <strain evidence="4">OM18370.1</strain>
    </source>
</reference>
<feature type="chain" id="PRO_5020361548" evidence="2">
    <location>
        <begin position="20"/>
        <end position="313"/>
    </location>
</feature>
<dbReference type="InterPro" id="IPR000757">
    <property type="entry name" value="Beta-glucanase-like"/>
</dbReference>
<feature type="signal peptide" evidence="2">
    <location>
        <begin position="1"/>
        <end position="19"/>
    </location>
</feature>